<proteinExistence type="predicted"/>
<evidence type="ECO:0000256" key="1">
    <source>
        <dbReference type="SAM" id="MobiDB-lite"/>
    </source>
</evidence>
<feature type="compositionally biased region" description="Polar residues" evidence="1">
    <location>
        <begin position="148"/>
        <end position="164"/>
    </location>
</feature>
<feature type="compositionally biased region" description="Polar residues" evidence="1">
    <location>
        <begin position="172"/>
        <end position="193"/>
    </location>
</feature>
<feature type="non-terminal residue" evidence="2">
    <location>
        <position position="345"/>
    </location>
</feature>
<feature type="region of interest" description="Disordered" evidence="1">
    <location>
        <begin position="101"/>
        <end position="124"/>
    </location>
</feature>
<name>A0A1Y2H3V3_9FUNG</name>
<gene>
    <name evidence="2" type="ORF">BCR44DRAFT_1453573</name>
</gene>
<comment type="caution">
    <text evidence="2">The sequence shown here is derived from an EMBL/GenBank/DDBJ whole genome shotgun (WGS) entry which is preliminary data.</text>
</comment>
<protein>
    <recommendedName>
        <fullName evidence="4">CUE domain-containing protein</fullName>
    </recommendedName>
</protein>
<feature type="region of interest" description="Disordered" evidence="1">
    <location>
        <begin position="148"/>
        <end position="233"/>
    </location>
</feature>
<keyword evidence="3" id="KW-1185">Reference proteome</keyword>
<evidence type="ECO:0000313" key="3">
    <source>
        <dbReference type="Proteomes" id="UP000193411"/>
    </source>
</evidence>
<dbReference type="AlphaFoldDB" id="A0A1Y2H3V3"/>
<organism evidence="2 3">
    <name type="scientific">Catenaria anguillulae PL171</name>
    <dbReference type="NCBI Taxonomy" id="765915"/>
    <lineage>
        <taxon>Eukaryota</taxon>
        <taxon>Fungi</taxon>
        <taxon>Fungi incertae sedis</taxon>
        <taxon>Blastocladiomycota</taxon>
        <taxon>Blastocladiomycetes</taxon>
        <taxon>Blastocladiales</taxon>
        <taxon>Catenariaceae</taxon>
        <taxon>Catenaria</taxon>
    </lineage>
</organism>
<accession>A0A1Y2H3V3</accession>
<reference evidence="2 3" key="1">
    <citation type="submission" date="2016-07" db="EMBL/GenBank/DDBJ databases">
        <title>Pervasive Adenine N6-methylation of Active Genes in Fungi.</title>
        <authorList>
            <consortium name="DOE Joint Genome Institute"/>
            <person name="Mondo S.J."/>
            <person name="Dannebaum R.O."/>
            <person name="Kuo R.C."/>
            <person name="Labutti K."/>
            <person name="Haridas S."/>
            <person name="Kuo A."/>
            <person name="Salamov A."/>
            <person name="Ahrendt S.R."/>
            <person name="Lipzen A."/>
            <person name="Sullivan W."/>
            <person name="Andreopoulos W.B."/>
            <person name="Clum A."/>
            <person name="Lindquist E."/>
            <person name="Daum C."/>
            <person name="Ramamoorthy G.K."/>
            <person name="Gryganskyi A."/>
            <person name="Culley D."/>
            <person name="Magnuson J.K."/>
            <person name="James T.Y."/>
            <person name="O'Malley M.A."/>
            <person name="Stajich J.E."/>
            <person name="Spatafora J.W."/>
            <person name="Visel A."/>
            <person name="Grigoriev I.V."/>
        </authorList>
    </citation>
    <scope>NUCLEOTIDE SEQUENCE [LARGE SCALE GENOMIC DNA]</scope>
    <source>
        <strain evidence="2 3">PL171</strain>
    </source>
</reference>
<dbReference type="Proteomes" id="UP000193411">
    <property type="component" value="Unassembled WGS sequence"/>
</dbReference>
<evidence type="ECO:0008006" key="4">
    <source>
        <dbReference type="Google" id="ProtNLM"/>
    </source>
</evidence>
<evidence type="ECO:0000313" key="2">
    <source>
        <dbReference type="EMBL" id="ORZ29226.1"/>
    </source>
</evidence>
<sequence length="345" mass="37204">MMSSSVQSPTFSPPCYSTRSTFSVPALPRNSQVLTRAMERLSLSRRREFEAGRAARIAECYREKLMDIQRTQSGLHDWCISHAHAAGAVASVPPRVLHGSSAPELPRVQPHSFRPPSTSPARIDSSYLNSEADLATLFLEVATEEFIQSPNQTKPPSYQCYTQHASREDASAVTTLPQTDSPATTLARQTSDASGFHDHSNPRDSGGAGDANQGPIPPSKDQEPGKVAGMPSQTSCRLTYTHQYPDRPFTGTYPCSTRRQDAGILGRLSTIFPYHTPDQLAEALVEASGNEFGAIAVLLKGESLRKRGNTIGDASAIHRRGTSVAFSQHGRALSTGTALSVGGRK</sequence>
<dbReference type="EMBL" id="MCFL01000278">
    <property type="protein sequence ID" value="ORZ29226.1"/>
    <property type="molecule type" value="Genomic_DNA"/>
</dbReference>